<gene>
    <name evidence="2" type="ORF">RhiirA4_410296</name>
    <name evidence="1" type="ORF">RhiirC2_738697</name>
</gene>
<organism evidence="2 4">
    <name type="scientific">Rhizophagus irregularis</name>
    <dbReference type="NCBI Taxonomy" id="588596"/>
    <lineage>
        <taxon>Eukaryota</taxon>
        <taxon>Fungi</taxon>
        <taxon>Fungi incertae sedis</taxon>
        <taxon>Mucoromycota</taxon>
        <taxon>Glomeromycotina</taxon>
        <taxon>Glomeromycetes</taxon>
        <taxon>Glomerales</taxon>
        <taxon>Glomeraceae</taxon>
        <taxon>Rhizophagus</taxon>
    </lineage>
</organism>
<protein>
    <submittedName>
        <fullName evidence="2">Uncharacterized protein</fullName>
    </submittedName>
</protein>
<feature type="non-terminal residue" evidence="2">
    <location>
        <position position="1"/>
    </location>
</feature>
<dbReference type="EMBL" id="LLXL01000298">
    <property type="protein sequence ID" value="PKK74547.1"/>
    <property type="molecule type" value="Genomic_DNA"/>
</dbReference>
<reference evidence="1 3" key="2">
    <citation type="submission" date="2017-10" db="EMBL/GenBank/DDBJ databases">
        <title>Extensive intraspecific genome diversity in a model arbuscular mycorrhizal fungus.</title>
        <authorList>
            <person name="Chen E.C.H."/>
            <person name="Morin E."/>
            <person name="Baudet D."/>
            <person name="Noel J."/>
            <person name="Ndikumana S."/>
            <person name="Charron P."/>
            <person name="St-Onge C."/>
            <person name="Giorgi J."/>
            <person name="Grigoriev I.V."/>
            <person name="Roux C."/>
            <person name="Martin F.M."/>
            <person name="Corradi N."/>
        </authorList>
    </citation>
    <scope>NUCLEOTIDE SEQUENCE [LARGE SCALE GENOMIC DNA]</scope>
    <source>
        <strain evidence="1 3">C2</strain>
    </source>
</reference>
<evidence type="ECO:0000313" key="4">
    <source>
        <dbReference type="Proteomes" id="UP000234323"/>
    </source>
</evidence>
<accession>A0A2I1H881</accession>
<evidence type="ECO:0000313" key="3">
    <source>
        <dbReference type="Proteomes" id="UP000233469"/>
    </source>
</evidence>
<sequence>KFSCIQFFSLSTKYDCVNDVASDKFNFDDVIKKENIFSLVAFEKSIIPVYIYLSKNIYIYIFSYVLSKDCRG</sequence>
<keyword evidence="4" id="KW-1185">Reference proteome</keyword>
<dbReference type="Proteomes" id="UP000233469">
    <property type="component" value="Unassembled WGS sequence"/>
</dbReference>
<evidence type="ECO:0000313" key="1">
    <source>
        <dbReference type="EMBL" id="PKK74547.1"/>
    </source>
</evidence>
<comment type="caution">
    <text evidence="2">The sequence shown here is derived from an EMBL/GenBank/DDBJ whole genome shotgun (WGS) entry which is preliminary data.</text>
</comment>
<evidence type="ECO:0000313" key="2">
    <source>
        <dbReference type="EMBL" id="PKY55092.1"/>
    </source>
</evidence>
<name>A0A2I1H881_9GLOM</name>
<dbReference type="AlphaFoldDB" id="A0A2I1H881"/>
<reference evidence="2 4" key="1">
    <citation type="submission" date="2015-10" db="EMBL/GenBank/DDBJ databases">
        <title>Genome analyses suggest a sexual origin of heterokaryosis in a supposedly ancient asexual fungus.</title>
        <authorList>
            <person name="Ropars J."/>
            <person name="Sedzielewska K."/>
            <person name="Noel J."/>
            <person name="Charron P."/>
            <person name="Farinelli L."/>
            <person name="Marton T."/>
            <person name="Kruger M."/>
            <person name="Pelin A."/>
            <person name="Brachmann A."/>
            <person name="Corradi N."/>
        </authorList>
    </citation>
    <scope>NUCLEOTIDE SEQUENCE [LARGE SCALE GENOMIC DNA]</scope>
    <source>
        <strain evidence="2 4">A4</strain>
        <strain evidence="1 3">C2</strain>
    </source>
</reference>
<dbReference type="EMBL" id="LLXI01001770">
    <property type="protein sequence ID" value="PKY55092.1"/>
    <property type="molecule type" value="Genomic_DNA"/>
</dbReference>
<proteinExistence type="predicted"/>
<dbReference type="Proteomes" id="UP000234323">
    <property type="component" value="Unassembled WGS sequence"/>
</dbReference>